<dbReference type="SUPFAM" id="SSF53067">
    <property type="entry name" value="Actin-like ATPase domain"/>
    <property type="match status" value="2"/>
</dbReference>
<evidence type="ECO:0000313" key="4">
    <source>
        <dbReference type="EMBL" id="KAK8059131.1"/>
    </source>
</evidence>
<protein>
    <submittedName>
        <fullName evidence="4">Heat shock 70 kDa protein</fullName>
    </submittedName>
</protein>
<organism evidence="4 5">
    <name type="scientific">Apiospora saccharicola</name>
    <dbReference type="NCBI Taxonomy" id="335842"/>
    <lineage>
        <taxon>Eukaryota</taxon>
        <taxon>Fungi</taxon>
        <taxon>Dikarya</taxon>
        <taxon>Ascomycota</taxon>
        <taxon>Pezizomycotina</taxon>
        <taxon>Sordariomycetes</taxon>
        <taxon>Xylariomycetidae</taxon>
        <taxon>Amphisphaeriales</taxon>
        <taxon>Apiosporaceae</taxon>
        <taxon>Apiospora</taxon>
    </lineage>
</organism>
<dbReference type="EMBL" id="JAQQWM010000006">
    <property type="protein sequence ID" value="KAK8059131.1"/>
    <property type="molecule type" value="Genomic_DNA"/>
</dbReference>
<feature type="region of interest" description="Disordered" evidence="3">
    <location>
        <begin position="434"/>
        <end position="455"/>
    </location>
</feature>
<dbReference type="InterPro" id="IPR029047">
    <property type="entry name" value="HSP70_peptide-bd_sf"/>
</dbReference>
<feature type="compositionally biased region" description="Polar residues" evidence="3">
    <location>
        <begin position="629"/>
        <end position="644"/>
    </location>
</feature>
<dbReference type="Gene3D" id="2.60.34.10">
    <property type="entry name" value="Substrate Binding Domain Of DNAk, Chain A, domain 1"/>
    <property type="match status" value="1"/>
</dbReference>
<sequence length="834" mass="92418">MGTLAVGIDLGTANTRVAVYRNDDFEIIPYEDGRSMPSYVSFGDKQRLFGADAKRQANRNPENTVFNVLRLIGRDFNDAGLQKDLNCLPFRVVGDETPFIQVHYLGNEVQFTPQEVLAMILSKAKQNAEAYLHSTVKEVQISVPADFGVRKYDAVRDAAAIAGLKVIELLPSPTCASYLLGVTRPQKDPYSYVIVDAGASGFSACVMSSENGVHQVLSVVGDLGLGGEDFLKILVNRFAKTIKSMWDKDITTDRRAIQRLRSACEQAIWDLSSAQSTDVHIPALYEGHDFNDHLTRQNFESYISGLMTSMRDMLNRVLREAKVTKSDVKHIFPLGGCSRMPQIRKLLSEFFYGMDLDGFLDAAEAQAYGLAAGRAIKMGDQSNRRLTGSLLISVLPKSFGVGTLGAGFDAGLVQGILRKNSTINKDESVFSLSLDDQDPDVPRPRKHGKTKSTDSLSPCVRVLDFYEGESSYASMNEHVGSLQLGPLLVPPKPEPISLSVELHARTGLQVQATVTVLGVGHGQMSPVSVHLGNRMPQESLRQSIADETRYQRADDFEAQRVSQRVRLDRQISDMSEMLSTNYDLVVKIRPDLPGTLRGMRTWLDENQDATLNDYQSRFQILTSIQWDLQDRSTQGSQSQPSANPAPQHRENADGVTRTPKKANLLKKEIQEMISWLDQVQIDFEERRKQLMNKLTDLTDSSSDASDGETGERDSTDGCSGRTAGSARPYQPPPSRTPAEIFESHFDGSKESYTAADLKMISAFLRATGPEGHSKNPKLYTILRLIGELHLFHQFVEDGVSDASIPLDYESLPSSINMRVATKFINQQKVVSFEL</sequence>
<accession>A0ABR1UJP1</accession>
<keyword evidence="1" id="KW-0547">Nucleotide-binding</keyword>
<dbReference type="InterPro" id="IPR013126">
    <property type="entry name" value="Hsp_70_fam"/>
</dbReference>
<gene>
    <name evidence="4" type="ORF">PG996_009061</name>
</gene>
<feature type="region of interest" description="Disordered" evidence="3">
    <location>
        <begin position="694"/>
        <end position="738"/>
    </location>
</feature>
<dbReference type="Gene3D" id="3.90.640.10">
    <property type="entry name" value="Actin, Chain A, domain 4"/>
    <property type="match status" value="1"/>
</dbReference>
<feature type="region of interest" description="Disordered" evidence="3">
    <location>
        <begin position="629"/>
        <end position="659"/>
    </location>
</feature>
<dbReference type="PRINTS" id="PR00301">
    <property type="entry name" value="HEATSHOCK70"/>
</dbReference>
<name>A0ABR1UJP1_9PEZI</name>
<dbReference type="Gene3D" id="3.30.420.40">
    <property type="match status" value="2"/>
</dbReference>
<evidence type="ECO:0000313" key="5">
    <source>
        <dbReference type="Proteomes" id="UP001446871"/>
    </source>
</evidence>
<dbReference type="SUPFAM" id="SSF100920">
    <property type="entry name" value="Heat shock protein 70kD (HSP70), peptide-binding domain"/>
    <property type="match status" value="1"/>
</dbReference>
<keyword evidence="2" id="KW-0067">ATP-binding</keyword>
<feature type="compositionally biased region" description="Low complexity" evidence="3">
    <location>
        <begin position="694"/>
        <end position="704"/>
    </location>
</feature>
<keyword evidence="4" id="KW-0346">Stress response</keyword>
<dbReference type="PANTHER" id="PTHR19375">
    <property type="entry name" value="HEAT SHOCK PROTEIN 70KDA"/>
    <property type="match status" value="1"/>
</dbReference>
<dbReference type="Gene3D" id="3.30.30.30">
    <property type="match status" value="1"/>
</dbReference>
<proteinExistence type="predicted"/>
<comment type="caution">
    <text evidence="4">The sequence shown here is derived from an EMBL/GenBank/DDBJ whole genome shotgun (WGS) entry which is preliminary data.</text>
</comment>
<evidence type="ECO:0000256" key="2">
    <source>
        <dbReference type="ARBA" id="ARBA00022840"/>
    </source>
</evidence>
<dbReference type="Proteomes" id="UP001446871">
    <property type="component" value="Unassembled WGS sequence"/>
</dbReference>
<dbReference type="InterPro" id="IPR043129">
    <property type="entry name" value="ATPase_NBD"/>
</dbReference>
<reference evidence="4 5" key="1">
    <citation type="submission" date="2023-01" db="EMBL/GenBank/DDBJ databases">
        <title>Analysis of 21 Apiospora genomes using comparative genomics revels a genus with tremendous synthesis potential of carbohydrate active enzymes and secondary metabolites.</title>
        <authorList>
            <person name="Sorensen T."/>
        </authorList>
    </citation>
    <scope>NUCLEOTIDE SEQUENCE [LARGE SCALE GENOMIC DNA]</scope>
    <source>
        <strain evidence="4 5">CBS 83171</strain>
    </source>
</reference>
<evidence type="ECO:0000256" key="1">
    <source>
        <dbReference type="ARBA" id="ARBA00022741"/>
    </source>
</evidence>
<keyword evidence="5" id="KW-1185">Reference proteome</keyword>
<evidence type="ECO:0000256" key="3">
    <source>
        <dbReference type="SAM" id="MobiDB-lite"/>
    </source>
</evidence>
<dbReference type="Pfam" id="PF00012">
    <property type="entry name" value="HSP70"/>
    <property type="match status" value="1"/>
</dbReference>